<dbReference type="InterPro" id="IPR051496">
    <property type="entry name" value="H-rev107_PLA/AT"/>
</dbReference>
<dbReference type="PROSITE" id="PS51934">
    <property type="entry name" value="LRAT"/>
    <property type="match status" value="1"/>
</dbReference>
<keyword evidence="6" id="KW-0675">Receptor</keyword>
<keyword evidence="2" id="KW-0808">Transferase</keyword>
<dbReference type="PANTHER" id="PTHR13943:SF37">
    <property type="entry name" value="PHOSPHOLIPASE A AND ACYLTRANSFERASE 1"/>
    <property type="match status" value="1"/>
</dbReference>
<dbReference type="InterPro" id="IPR007053">
    <property type="entry name" value="LRAT_dom"/>
</dbReference>
<sequence length="189" mass="21674">MDYQKQVEEIIPTAKFGDVIEFAYPVGYSHWGVYDEDGYVIHFAVADEKQLKNNIRMYLQKIFPVCGDLLLGETKIRRVPLGEVNVPKGVTVSIGNGRHSGTPSASEDMRLRRDALLDRDFQYKLFTFNCEHFATFVRYGKAVCNQIPARPKDKECEAATAFFNNVVSPEETVKEPFKETSDFFNSNRW</sequence>
<evidence type="ECO:0000256" key="3">
    <source>
        <dbReference type="ARBA" id="ARBA00022801"/>
    </source>
</evidence>
<dbReference type="EMBL" id="SRLO01000082">
    <property type="protein sequence ID" value="TNN77466.1"/>
    <property type="molecule type" value="Genomic_DNA"/>
</dbReference>
<evidence type="ECO:0000259" key="5">
    <source>
        <dbReference type="PROSITE" id="PS51934"/>
    </source>
</evidence>
<comment type="caution">
    <text evidence="6">The sequence shown here is derived from an EMBL/GenBank/DDBJ whole genome shotgun (WGS) entry which is preliminary data.</text>
</comment>
<gene>
    <name evidence="6" type="primary">RARRES3_3</name>
    <name evidence="6" type="ORF">EYF80_012280</name>
</gene>
<dbReference type="GO" id="GO:0016410">
    <property type="term" value="F:N-acyltransferase activity"/>
    <property type="evidence" value="ECO:0007669"/>
    <property type="project" value="TreeGrafter"/>
</dbReference>
<feature type="domain" description="LRAT" evidence="5">
    <location>
        <begin position="20"/>
        <end position="146"/>
    </location>
</feature>
<proteinExistence type="inferred from homology"/>
<dbReference type="Gene3D" id="3.90.1720.10">
    <property type="entry name" value="endopeptidase domain like (from Nostoc punctiforme)"/>
    <property type="match status" value="1"/>
</dbReference>
<protein>
    <submittedName>
        <fullName evidence="6">Retinoic acid receptor responder protein 3</fullName>
    </submittedName>
</protein>
<comment type="similarity">
    <text evidence="1">Belongs to the H-rev107 family.</text>
</comment>
<organism evidence="6 7">
    <name type="scientific">Liparis tanakae</name>
    <name type="common">Tanaka's snailfish</name>
    <dbReference type="NCBI Taxonomy" id="230148"/>
    <lineage>
        <taxon>Eukaryota</taxon>
        <taxon>Metazoa</taxon>
        <taxon>Chordata</taxon>
        <taxon>Craniata</taxon>
        <taxon>Vertebrata</taxon>
        <taxon>Euteleostomi</taxon>
        <taxon>Actinopterygii</taxon>
        <taxon>Neopterygii</taxon>
        <taxon>Teleostei</taxon>
        <taxon>Neoteleostei</taxon>
        <taxon>Acanthomorphata</taxon>
        <taxon>Eupercaria</taxon>
        <taxon>Perciformes</taxon>
        <taxon>Cottioidei</taxon>
        <taxon>Cottales</taxon>
        <taxon>Liparidae</taxon>
        <taxon>Liparis</taxon>
    </lineage>
</organism>
<dbReference type="OrthoDB" id="421951at2759"/>
<dbReference type="GO" id="GO:0008970">
    <property type="term" value="F:phospholipase A1 activity"/>
    <property type="evidence" value="ECO:0007669"/>
    <property type="project" value="TreeGrafter"/>
</dbReference>
<keyword evidence="4" id="KW-0443">Lipid metabolism</keyword>
<evidence type="ECO:0000256" key="2">
    <source>
        <dbReference type="ARBA" id="ARBA00022679"/>
    </source>
</evidence>
<reference evidence="6 7" key="1">
    <citation type="submission" date="2019-03" db="EMBL/GenBank/DDBJ databases">
        <title>First draft genome of Liparis tanakae, snailfish: a comprehensive survey of snailfish specific genes.</title>
        <authorList>
            <person name="Kim W."/>
            <person name="Song I."/>
            <person name="Jeong J.-H."/>
            <person name="Kim D."/>
            <person name="Kim S."/>
            <person name="Ryu S."/>
            <person name="Song J.Y."/>
            <person name="Lee S.K."/>
        </authorList>
    </citation>
    <scope>NUCLEOTIDE SEQUENCE [LARGE SCALE GENOMIC DNA]</scope>
    <source>
        <tissue evidence="6">Muscle</tissue>
    </source>
</reference>
<keyword evidence="7" id="KW-1185">Reference proteome</keyword>
<evidence type="ECO:0000313" key="6">
    <source>
        <dbReference type="EMBL" id="TNN77466.1"/>
    </source>
</evidence>
<evidence type="ECO:0000256" key="1">
    <source>
        <dbReference type="ARBA" id="ARBA00007824"/>
    </source>
</evidence>
<evidence type="ECO:0000256" key="4">
    <source>
        <dbReference type="ARBA" id="ARBA00023098"/>
    </source>
</evidence>
<name>A0A4Z2IHQ8_9TELE</name>
<dbReference type="AlphaFoldDB" id="A0A4Z2IHQ8"/>
<dbReference type="GO" id="GO:0070292">
    <property type="term" value="P:N-acylphosphatidylethanolamine metabolic process"/>
    <property type="evidence" value="ECO:0007669"/>
    <property type="project" value="TreeGrafter"/>
</dbReference>
<dbReference type="Proteomes" id="UP000314294">
    <property type="component" value="Unassembled WGS sequence"/>
</dbReference>
<accession>A0A4Z2IHQ8</accession>
<dbReference type="PANTHER" id="PTHR13943">
    <property type="entry name" value="HRAS-LIKE SUPPRESSOR - RELATED"/>
    <property type="match status" value="1"/>
</dbReference>
<dbReference type="GO" id="GO:0005737">
    <property type="term" value="C:cytoplasm"/>
    <property type="evidence" value="ECO:0007669"/>
    <property type="project" value="TreeGrafter"/>
</dbReference>
<keyword evidence="3" id="KW-0378">Hydrolase</keyword>
<evidence type="ECO:0000313" key="7">
    <source>
        <dbReference type="Proteomes" id="UP000314294"/>
    </source>
</evidence>
<dbReference type="Pfam" id="PF04970">
    <property type="entry name" value="LRAT"/>
    <property type="match status" value="1"/>
</dbReference>
<dbReference type="GO" id="GO:0004623">
    <property type="term" value="F:phospholipase A2 activity"/>
    <property type="evidence" value="ECO:0007669"/>
    <property type="project" value="TreeGrafter"/>
</dbReference>